<feature type="compositionally biased region" description="Basic and acidic residues" evidence="1">
    <location>
        <begin position="196"/>
        <end position="205"/>
    </location>
</feature>
<keyword evidence="5" id="KW-1185">Reference proteome</keyword>
<keyword evidence="2" id="KW-0812">Transmembrane</keyword>
<keyword evidence="2" id="KW-0472">Membrane</keyword>
<evidence type="ECO:0000259" key="3">
    <source>
        <dbReference type="Pfam" id="PF21056"/>
    </source>
</evidence>
<dbReference type="InterPro" id="IPR048324">
    <property type="entry name" value="ZSWIM1-3_RNaseH-like"/>
</dbReference>
<dbReference type="Proteomes" id="UP000237271">
    <property type="component" value="Unassembled WGS sequence"/>
</dbReference>
<gene>
    <name evidence="4" type="ORF">PHPALM_11445</name>
</gene>
<organism evidence="4 5">
    <name type="scientific">Phytophthora palmivora</name>
    <dbReference type="NCBI Taxonomy" id="4796"/>
    <lineage>
        <taxon>Eukaryota</taxon>
        <taxon>Sar</taxon>
        <taxon>Stramenopiles</taxon>
        <taxon>Oomycota</taxon>
        <taxon>Peronosporomycetes</taxon>
        <taxon>Peronosporales</taxon>
        <taxon>Peronosporaceae</taxon>
        <taxon>Phytophthora</taxon>
    </lineage>
</organism>
<feature type="compositionally biased region" description="Low complexity" evidence="1">
    <location>
        <begin position="27"/>
        <end position="37"/>
    </location>
</feature>
<dbReference type="Pfam" id="PF21056">
    <property type="entry name" value="ZSWIM1-3_RNaseH-like"/>
    <property type="match status" value="1"/>
</dbReference>
<feature type="region of interest" description="Disordered" evidence="1">
    <location>
        <begin position="122"/>
        <end position="145"/>
    </location>
</feature>
<feature type="region of interest" description="Disordered" evidence="1">
    <location>
        <begin position="1"/>
        <end position="61"/>
    </location>
</feature>
<evidence type="ECO:0000256" key="2">
    <source>
        <dbReference type="SAM" id="Phobius"/>
    </source>
</evidence>
<proteinExistence type="predicted"/>
<feature type="compositionally biased region" description="Basic and acidic residues" evidence="1">
    <location>
        <begin position="211"/>
        <end position="241"/>
    </location>
</feature>
<dbReference type="OrthoDB" id="127359at2759"/>
<accession>A0A2P4Y291</accession>
<evidence type="ECO:0000313" key="5">
    <source>
        <dbReference type="Proteomes" id="UP000237271"/>
    </source>
</evidence>
<sequence>MTARGKKQEARAAKATTTAKGGKKQKAPAAEATTTAEGGKKQEAPTAKATTKDKNQKAPALVSTRATLRAYKPVDYLRAGQGFTKENSDDDDYVDSPSSAMEDIALEDEDFTNLVDEDPHVLEEDSVARVPAKTEDVAKGSTEGTENDLVEVMAIEHAAAAKHPDAVYSPKISNGEPSVETTVEVTTKASGIRSNKSAEETKGEDAIEMGHTSDNDDNSNKRRRPPQDDFNTDHESSEPPSKRPNASATSAKLFTRPHRLARRHTKNAEIHDQMLKDHKSVNNQKPGLPQTMFDSWDEFQQVLDAYEAENYVHYRVRISEKRDKYNRLHVELGAETLILDLPGVKQASPLDLSKLLKMEQQHFATQHKTTKAIYESYSGPKSSTLSRNVRQDLGLLTEMKTSTANINRYLADKINIAITPQQTRNLLRHLLGSTTLERISTTHGRTKALLDTFADEEGNHVLFVQDQMDITCIIAMQTAVQNPCVQQWGDTLVMDWTHGTNNLGYHLGCPVLLRMLLCMLLTTSLVMLLVVLLFV</sequence>
<keyword evidence="2" id="KW-1133">Transmembrane helix</keyword>
<feature type="region of interest" description="Disordered" evidence="1">
    <location>
        <begin position="78"/>
        <end position="97"/>
    </location>
</feature>
<feature type="compositionally biased region" description="Basic and acidic residues" evidence="1">
    <location>
        <begin position="122"/>
        <end position="138"/>
    </location>
</feature>
<comment type="caution">
    <text evidence="4">The sequence shown here is derived from an EMBL/GenBank/DDBJ whole genome shotgun (WGS) entry which is preliminary data.</text>
</comment>
<evidence type="ECO:0000313" key="4">
    <source>
        <dbReference type="EMBL" id="POM71925.1"/>
    </source>
</evidence>
<dbReference type="EMBL" id="NCKW01006389">
    <property type="protein sequence ID" value="POM71925.1"/>
    <property type="molecule type" value="Genomic_DNA"/>
</dbReference>
<feature type="domain" description="ZSWIM1/3 RNaseH-like" evidence="3">
    <location>
        <begin position="453"/>
        <end position="507"/>
    </location>
</feature>
<reference evidence="4 5" key="1">
    <citation type="journal article" date="2017" name="Genome Biol. Evol.">
        <title>Phytophthora megakarya and P. palmivora, closely related causal agents of cacao black pod rot, underwent increases in genome sizes and gene numbers by different mechanisms.</title>
        <authorList>
            <person name="Ali S.S."/>
            <person name="Shao J."/>
            <person name="Lary D.J."/>
            <person name="Kronmiller B."/>
            <person name="Shen D."/>
            <person name="Strem M.D."/>
            <person name="Amoako-Attah I."/>
            <person name="Akrofi A.Y."/>
            <person name="Begoude B.A."/>
            <person name="Ten Hoopen G.M."/>
            <person name="Coulibaly K."/>
            <person name="Kebe B.I."/>
            <person name="Melnick R.L."/>
            <person name="Guiltinan M.J."/>
            <person name="Tyler B.M."/>
            <person name="Meinhardt L.W."/>
            <person name="Bailey B.A."/>
        </authorList>
    </citation>
    <scope>NUCLEOTIDE SEQUENCE [LARGE SCALE GENOMIC DNA]</scope>
    <source>
        <strain evidence="5">sbr112.9</strain>
    </source>
</reference>
<evidence type="ECO:0000256" key="1">
    <source>
        <dbReference type="SAM" id="MobiDB-lite"/>
    </source>
</evidence>
<feature type="region of interest" description="Disordered" evidence="1">
    <location>
        <begin position="162"/>
        <end position="262"/>
    </location>
</feature>
<name>A0A2P4Y291_9STRA</name>
<protein>
    <recommendedName>
        <fullName evidence="3">ZSWIM1/3 RNaseH-like domain-containing protein</fullName>
    </recommendedName>
</protein>
<feature type="compositionally biased region" description="Basic and acidic residues" evidence="1">
    <location>
        <begin position="1"/>
        <end position="12"/>
    </location>
</feature>
<dbReference type="AlphaFoldDB" id="A0A2P4Y291"/>
<feature type="transmembrane region" description="Helical" evidence="2">
    <location>
        <begin position="511"/>
        <end position="534"/>
    </location>
</feature>